<sequence>ADTGRWLVRIDGGSGDFAFKDANLRFLSPGPNSGADGESIANLAEDALDQIMEEVDGTRGSVNKAMIYCLDHALEANALARRLSAVARGISTEAAI</sequence>
<proteinExistence type="predicted"/>
<gene>
    <name evidence="1" type="ORF">PGLA2088_LOCUS33130</name>
</gene>
<accession>A0A813KNQ8</accession>
<reference evidence="1" key="1">
    <citation type="submission" date="2021-02" db="EMBL/GenBank/DDBJ databases">
        <authorList>
            <person name="Dougan E. K."/>
            <person name="Rhodes N."/>
            <person name="Thang M."/>
            <person name="Chan C."/>
        </authorList>
    </citation>
    <scope>NUCLEOTIDE SEQUENCE</scope>
</reference>
<evidence type="ECO:0000313" key="1">
    <source>
        <dbReference type="EMBL" id="CAE8704363.1"/>
    </source>
</evidence>
<dbReference type="AlphaFoldDB" id="A0A813KNQ8"/>
<dbReference type="Proteomes" id="UP000626109">
    <property type="component" value="Unassembled WGS sequence"/>
</dbReference>
<dbReference type="EMBL" id="CAJNNW010030765">
    <property type="protein sequence ID" value="CAE8704363.1"/>
    <property type="molecule type" value="Genomic_DNA"/>
</dbReference>
<feature type="non-terminal residue" evidence="1">
    <location>
        <position position="96"/>
    </location>
</feature>
<evidence type="ECO:0000313" key="2">
    <source>
        <dbReference type="Proteomes" id="UP000626109"/>
    </source>
</evidence>
<name>A0A813KNQ8_POLGL</name>
<feature type="non-terminal residue" evidence="1">
    <location>
        <position position="1"/>
    </location>
</feature>
<protein>
    <submittedName>
        <fullName evidence="1">Uncharacterized protein</fullName>
    </submittedName>
</protein>
<organism evidence="1 2">
    <name type="scientific">Polarella glacialis</name>
    <name type="common">Dinoflagellate</name>
    <dbReference type="NCBI Taxonomy" id="89957"/>
    <lineage>
        <taxon>Eukaryota</taxon>
        <taxon>Sar</taxon>
        <taxon>Alveolata</taxon>
        <taxon>Dinophyceae</taxon>
        <taxon>Suessiales</taxon>
        <taxon>Suessiaceae</taxon>
        <taxon>Polarella</taxon>
    </lineage>
</organism>
<comment type="caution">
    <text evidence="1">The sequence shown here is derived from an EMBL/GenBank/DDBJ whole genome shotgun (WGS) entry which is preliminary data.</text>
</comment>